<gene>
    <name evidence="2" type="ORF">AAFF_G00035690</name>
</gene>
<keyword evidence="1" id="KW-0732">Signal</keyword>
<accession>A0AAD7WFP6</accession>
<sequence length="130" mass="14435">MLSCLLLAPLLLCPRSHLKVVRDQGEVFWQSWKEGTRNHSPGQHLFLHPPPPTPVPPPPVDSPTCHRPSFSHAHPSRAQCHRRVTALPPAGLLTQAVDGLKHCHLFSAREMNLQVSRFDSVPVSCSFVFG</sequence>
<evidence type="ECO:0000313" key="3">
    <source>
        <dbReference type="Proteomes" id="UP001221898"/>
    </source>
</evidence>
<feature type="signal peptide" evidence="1">
    <location>
        <begin position="1"/>
        <end position="18"/>
    </location>
</feature>
<dbReference type="EMBL" id="JAINUG010000119">
    <property type="protein sequence ID" value="KAJ8395113.1"/>
    <property type="molecule type" value="Genomic_DNA"/>
</dbReference>
<dbReference type="AlphaFoldDB" id="A0AAD7WFP6"/>
<evidence type="ECO:0000256" key="1">
    <source>
        <dbReference type="SAM" id="SignalP"/>
    </source>
</evidence>
<reference evidence="2" key="1">
    <citation type="journal article" date="2023" name="Science">
        <title>Genome structures resolve the early diversification of teleost fishes.</title>
        <authorList>
            <person name="Parey E."/>
            <person name="Louis A."/>
            <person name="Montfort J."/>
            <person name="Bouchez O."/>
            <person name="Roques C."/>
            <person name="Iampietro C."/>
            <person name="Lluch J."/>
            <person name="Castinel A."/>
            <person name="Donnadieu C."/>
            <person name="Desvignes T."/>
            <person name="Floi Bucao C."/>
            <person name="Jouanno E."/>
            <person name="Wen M."/>
            <person name="Mejri S."/>
            <person name="Dirks R."/>
            <person name="Jansen H."/>
            <person name="Henkel C."/>
            <person name="Chen W.J."/>
            <person name="Zahm M."/>
            <person name="Cabau C."/>
            <person name="Klopp C."/>
            <person name="Thompson A.W."/>
            <person name="Robinson-Rechavi M."/>
            <person name="Braasch I."/>
            <person name="Lecointre G."/>
            <person name="Bobe J."/>
            <person name="Postlethwait J.H."/>
            <person name="Berthelot C."/>
            <person name="Roest Crollius H."/>
            <person name="Guiguen Y."/>
        </authorList>
    </citation>
    <scope>NUCLEOTIDE SEQUENCE</scope>
    <source>
        <strain evidence="2">NC1722</strain>
    </source>
</reference>
<protein>
    <recommendedName>
        <fullName evidence="4">Secreted protein</fullName>
    </recommendedName>
</protein>
<organism evidence="2 3">
    <name type="scientific">Aldrovandia affinis</name>
    <dbReference type="NCBI Taxonomy" id="143900"/>
    <lineage>
        <taxon>Eukaryota</taxon>
        <taxon>Metazoa</taxon>
        <taxon>Chordata</taxon>
        <taxon>Craniata</taxon>
        <taxon>Vertebrata</taxon>
        <taxon>Euteleostomi</taxon>
        <taxon>Actinopterygii</taxon>
        <taxon>Neopterygii</taxon>
        <taxon>Teleostei</taxon>
        <taxon>Notacanthiformes</taxon>
        <taxon>Halosauridae</taxon>
        <taxon>Aldrovandia</taxon>
    </lineage>
</organism>
<name>A0AAD7WFP6_9TELE</name>
<proteinExistence type="predicted"/>
<evidence type="ECO:0000313" key="2">
    <source>
        <dbReference type="EMBL" id="KAJ8395113.1"/>
    </source>
</evidence>
<keyword evidence="3" id="KW-1185">Reference proteome</keyword>
<feature type="chain" id="PRO_5042270489" description="Secreted protein" evidence="1">
    <location>
        <begin position="19"/>
        <end position="130"/>
    </location>
</feature>
<evidence type="ECO:0008006" key="4">
    <source>
        <dbReference type="Google" id="ProtNLM"/>
    </source>
</evidence>
<dbReference type="Proteomes" id="UP001221898">
    <property type="component" value="Unassembled WGS sequence"/>
</dbReference>
<comment type="caution">
    <text evidence="2">The sequence shown here is derived from an EMBL/GenBank/DDBJ whole genome shotgun (WGS) entry which is preliminary data.</text>
</comment>